<dbReference type="AlphaFoldDB" id="A0A8J8MHP6"/>
<dbReference type="RefSeq" id="WP_212696913.1">
    <property type="nucleotide sequence ID" value="NZ_CP058649.1"/>
</dbReference>
<feature type="transmembrane region" description="Helical" evidence="1">
    <location>
        <begin position="35"/>
        <end position="54"/>
    </location>
</feature>
<dbReference type="PANTHER" id="PTHR40446">
    <property type="entry name" value="N-ACETYLGLUCOSAMINE-1-PHOSPHODIESTER ALPHA-N-ACETYLGLUCOSAMINIDASE"/>
    <property type="match status" value="1"/>
</dbReference>
<accession>A0A8J8MHP6</accession>
<feature type="domain" description="Phosphodiester glycosidase" evidence="2">
    <location>
        <begin position="211"/>
        <end position="380"/>
    </location>
</feature>
<dbReference type="EMBL" id="CP058649">
    <property type="protein sequence ID" value="QUI21443.1"/>
    <property type="molecule type" value="Genomic_DNA"/>
</dbReference>
<evidence type="ECO:0000313" key="4">
    <source>
        <dbReference type="Proteomes" id="UP000683246"/>
    </source>
</evidence>
<dbReference type="GO" id="GO:0016798">
    <property type="term" value="F:hydrolase activity, acting on glycosyl bonds"/>
    <property type="evidence" value="ECO:0007669"/>
    <property type="project" value="UniProtKB-KW"/>
</dbReference>
<keyword evidence="1" id="KW-0472">Membrane</keyword>
<dbReference type="Pfam" id="PF09992">
    <property type="entry name" value="NAGPA"/>
    <property type="match status" value="1"/>
</dbReference>
<keyword evidence="1" id="KW-1133">Transmembrane helix</keyword>
<proteinExistence type="predicted"/>
<dbReference type="PANTHER" id="PTHR40446:SF2">
    <property type="entry name" value="N-ACETYLGLUCOSAMINE-1-PHOSPHODIESTER ALPHA-N-ACETYLGLUCOSAMINIDASE"/>
    <property type="match status" value="1"/>
</dbReference>
<evidence type="ECO:0000313" key="3">
    <source>
        <dbReference type="EMBL" id="QUI21443.1"/>
    </source>
</evidence>
<keyword evidence="3" id="KW-0378">Hydrolase</keyword>
<organism evidence="3 4">
    <name type="scientific">Vallitalea pronyensis</name>
    <dbReference type="NCBI Taxonomy" id="1348613"/>
    <lineage>
        <taxon>Bacteria</taxon>
        <taxon>Bacillati</taxon>
        <taxon>Bacillota</taxon>
        <taxon>Clostridia</taxon>
        <taxon>Lachnospirales</taxon>
        <taxon>Vallitaleaceae</taxon>
        <taxon>Vallitalea</taxon>
    </lineage>
</organism>
<reference evidence="3" key="1">
    <citation type="submission" date="2020-07" db="EMBL/GenBank/DDBJ databases">
        <title>Vallitalea pronyensis genome.</title>
        <authorList>
            <person name="Postec A."/>
        </authorList>
    </citation>
    <scope>NUCLEOTIDE SEQUENCE</scope>
    <source>
        <strain evidence="3">FatNI3</strain>
    </source>
</reference>
<gene>
    <name evidence="3" type="ORF">HZI73_03700</name>
</gene>
<dbReference type="Proteomes" id="UP000683246">
    <property type="component" value="Chromosome"/>
</dbReference>
<keyword evidence="4" id="KW-1185">Reference proteome</keyword>
<protein>
    <submittedName>
        <fullName evidence="3">Phosphodiester glycosidase family protein</fullName>
    </submittedName>
</protein>
<dbReference type="InterPro" id="IPR018711">
    <property type="entry name" value="NAGPA"/>
</dbReference>
<keyword evidence="3" id="KW-0326">Glycosidase</keyword>
<keyword evidence="1" id="KW-0812">Transmembrane</keyword>
<evidence type="ECO:0000259" key="2">
    <source>
        <dbReference type="Pfam" id="PF09992"/>
    </source>
</evidence>
<name>A0A8J8MHP6_9FIRM</name>
<dbReference type="KEGG" id="vpy:HZI73_03700"/>
<evidence type="ECO:0000256" key="1">
    <source>
        <dbReference type="SAM" id="Phobius"/>
    </source>
</evidence>
<sequence length="399" mass="44484">MRQGNFPNVTTCLARCNVVALFNSIIKRQLWDRVYIVKAIYYFIIFINIIISLVTTKQPIQYHMEDIEINGRQQQVHTLEVNMNDKRVSMENVLSLGAIYGFEETSTMVADAGAEIGVNGMFYTIYGHHIGLMIKDEELITLARSETPSIAILEDNRVYIGPISTTVAIQREGLTLPVQTVNDAAFENTWVLYSRIYGRTTRITRNSINYVIQDNKVIKKSLTDEPIDIPENGYVLCRVSQEPAQDDVLKVGDVVTIKTTYQPEIGQVKEAFQSGGWLVKDGKNVAKNYEPYIGNTLIPNPRTIIGVTADNQLVVKVIDGRQEESYGISGKEAAELMLGSNCIQAVYLDGGASSTMVFNGKVVNQPSSNEERKVAHSIIFRTKGTSFANVFAHEGVVKK</sequence>